<dbReference type="InterPro" id="IPR033010">
    <property type="entry name" value="Cdc20/Fizzy"/>
</dbReference>
<dbReference type="OrthoDB" id="10263272at2759"/>
<dbReference type="GO" id="GO:0031145">
    <property type="term" value="P:anaphase-promoting complex-dependent catabolic process"/>
    <property type="evidence" value="ECO:0007669"/>
    <property type="project" value="TreeGrafter"/>
</dbReference>
<dbReference type="InterPro" id="IPR001680">
    <property type="entry name" value="WD40_rpt"/>
</dbReference>
<feature type="repeat" description="WD" evidence="5">
    <location>
        <begin position="292"/>
        <end position="324"/>
    </location>
</feature>
<dbReference type="SUPFAM" id="SSF50978">
    <property type="entry name" value="WD40 repeat-like"/>
    <property type="match status" value="1"/>
</dbReference>
<evidence type="ECO:0000256" key="5">
    <source>
        <dbReference type="PROSITE-ProRule" id="PRU00221"/>
    </source>
</evidence>
<dbReference type="InterPro" id="IPR056150">
    <property type="entry name" value="WD40_CDC20-Fz"/>
</dbReference>
<keyword evidence="3" id="KW-0677">Repeat</keyword>
<accession>A0A137NYI1</accession>
<comment type="similarity">
    <text evidence="1">Belongs to the WD repeat CDC20/Fizzy family.</text>
</comment>
<dbReference type="AlphaFoldDB" id="A0A137NYI1"/>
<proteinExistence type="inferred from homology"/>
<evidence type="ECO:0000313" key="7">
    <source>
        <dbReference type="EMBL" id="KXN67669.1"/>
    </source>
</evidence>
<dbReference type="PANTHER" id="PTHR19918:SF1">
    <property type="entry name" value="FIZZY-RELATED PROTEIN HOMOLOG"/>
    <property type="match status" value="1"/>
</dbReference>
<dbReference type="STRING" id="796925.A0A137NYI1"/>
<evidence type="ECO:0000256" key="3">
    <source>
        <dbReference type="ARBA" id="ARBA00022737"/>
    </source>
</evidence>
<evidence type="ECO:0000256" key="4">
    <source>
        <dbReference type="ARBA" id="ARBA00023306"/>
    </source>
</evidence>
<dbReference type="GO" id="GO:0010997">
    <property type="term" value="F:anaphase-promoting complex binding"/>
    <property type="evidence" value="ECO:0007669"/>
    <property type="project" value="InterPro"/>
</dbReference>
<dbReference type="Pfam" id="PF24807">
    <property type="entry name" value="WD40_CDC20-Fz"/>
    <property type="match status" value="1"/>
</dbReference>
<dbReference type="PROSITE" id="PS00678">
    <property type="entry name" value="WD_REPEATS_1"/>
    <property type="match status" value="1"/>
</dbReference>
<dbReference type="InterPro" id="IPR015943">
    <property type="entry name" value="WD40/YVTN_repeat-like_dom_sf"/>
</dbReference>
<dbReference type="InterPro" id="IPR019775">
    <property type="entry name" value="WD40_repeat_CS"/>
</dbReference>
<dbReference type="Gene3D" id="2.130.10.10">
    <property type="entry name" value="YVTN repeat-like/Quinoprotein amine dehydrogenase"/>
    <property type="match status" value="1"/>
</dbReference>
<dbReference type="PROSITE" id="PS50082">
    <property type="entry name" value="WD_REPEATS_2"/>
    <property type="match status" value="3"/>
</dbReference>
<dbReference type="PANTHER" id="PTHR19918">
    <property type="entry name" value="CELL DIVISION CYCLE 20 CDC20 FIZZY -RELATED"/>
    <property type="match status" value="1"/>
</dbReference>
<dbReference type="Proteomes" id="UP000070444">
    <property type="component" value="Unassembled WGS sequence"/>
</dbReference>
<feature type="repeat" description="WD" evidence="5">
    <location>
        <begin position="430"/>
        <end position="471"/>
    </location>
</feature>
<dbReference type="EMBL" id="KQ964620">
    <property type="protein sequence ID" value="KXN67669.1"/>
    <property type="molecule type" value="Genomic_DNA"/>
</dbReference>
<feature type="domain" description="CDC20/Fizzy WD40" evidence="6">
    <location>
        <begin position="163"/>
        <end position="461"/>
    </location>
</feature>
<feature type="repeat" description="WD" evidence="5">
    <location>
        <begin position="335"/>
        <end position="379"/>
    </location>
</feature>
<reference evidence="7 8" key="1">
    <citation type="journal article" date="2015" name="Genome Biol. Evol.">
        <title>Phylogenomic analyses indicate that early fungi evolved digesting cell walls of algal ancestors of land plants.</title>
        <authorList>
            <person name="Chang Y."/>
            <person name="Wang S."/>
            <person name="Sekimoto S."/>
            <person name="Aerts A.L."/>
            <person name="Choi C."/>
            <person name="Clum A."/>
            <person name="LaButti K.M."/>
            <person name="Lindquist E.A."/>
            <person name="Yee Ngan C."/>
            <person name="Ohm R.A."/>
            <person name="Salamov A.A."/>
            <person name="Grigoriev I.V."/>
            <person name="Spatafora J.W."/>
            <person name="Berbee M.L."/>
        </authorList>
    </citation>
    <scope>NUCLEOTIDE SEQUENCE [LARGE SCALE GENOMIC DNA]</scope>
    <source>
        <strain evidence="7 8">NRRL 28638</strain>
    </source>
</reference>
<sequence>MDPLEQNFKKLKLSLGVLPTNGEGEGDRFIPIPDNNPSPLSQRYSTLQQQEKLEKTLQTSRQTPVGIVQIEEVLQNQVHQLRDELLRTELLLNPPKRISQNSTKIGPNHINRKLFNFISPVSPHKKSNLQSHNHTMYSPLLNEVVESFPKIKTPRHPKCHKVLDAPEIGRKLYATLVDWSVNNFLAIGLNRKAYFLNNNNDEVVLFHDFQDKGPISSLGFDSKGERLLTATEQLKLNLWNFETRKHIRQCQNNVQKVTQVRWSDHNLVMTGAKDSRINFLDFRAADALVNTVKCHKTEICGLDWSTDFGKIVSGSIDGACYVWEHRNLSRPLLKFPEHIDIPQALSWSPHRKQQLAVGGGPRDPTVRVWDINSNKIVKTLNTTCQVTNVMWSPVTEELITSHGYPLTEHNQMDYAVALWSYPDFVLQYFLKGHDDSVFGMKMSPDNTTLATVAGDETLRFWDLYEQNPTKDLKFTGCLDKFERNMGKGVKRFR</sequence>
<organism evidence="7 8">
    <name type="scientific">Conidiobolus coronatus (strain ATCC 28846 / CBS 209.66 / NRRL 28638)</name>
    <name type="common">Delacroixia coronata</name>
    <dbReference type="NCBI Taxonomy" id="796925"/>
    <lineage>
        <taxon>Eukaryota</taxon>
        <taxon>Fungi</taxon>
        <taxon>Fungi incertae sedis</taxon>
        <taxon>Zoopagomycota</taxon>
        <taxon>Entomophthoromycotina</taxon>
        <taxon>Entomophthoromycetes</taxon>
        <taxon>Entomophthorales</taxon>
        <taxon>Ancylistaceae</taxon>
        <taxon>Conidiobolus</taxon>
    </lineage>
</organism>
<dbReference type="InterPro" id="IPR036322">
    <property type="entry name" value="WD40_repeat_dom_sf"/>
</dbReference>
<dbReference type="GO" id="GO:1990757">
    <property type="term" value="F:ubiquitin ligase activator activity"/>
    <property type="evidence" value="ECO:0007669"/>
    <property type="project" value="TreeGrafter"/>
</dbReference>
<name>A0A137NYI1_CONC2</name>
<evidence type="ECO:0000256" key="2">
    <source>
        <dbReference type="ARBA" id="ARBA00022574"/>
    </source>
</evidence>
<dbReference type="OMA" id="FICTSAK"/>
<protein>
    <submittedName>
        <fullName evidence="7">WD40 repeat-like protein</fullName>
    </submittedName>
</protein>
<evidence type="ECO:0000259" key="6">
    <source>
        <dbReference type="Pfam" id="PF24807"/>
    </source>
</evidence>
<evidence type="ECO:0000313" key="8">
    <source>
        <dbReference type="Proteomes" id="UP000070444"/>
    </source>
</evidence>
<dbReference type="SMART" id="SM00320">
    <property type="entry name" value="WD40"/>
    <property type="match status" value="5"/>
</dbReference>
<keyword evidence="8" id="KW-1185">Reference proteome</keyword>
<gene>
    <name evidence="7" type="ORF">CONCODRAFT_80042</name>
</gene>
<evidence type="ECO:0000256" key="1">
    <source>
        <dbReference type="ARBA" id="ARBA00006445"/>
    </source>
</evidence>
<dbReference type="GO" id="GO:1905786">
    <property type="term" value="P:positive regulation of anaphase-promoting complex-dependent catabolic process"/>
    <property type="evidence" value="ECO:0007669"/>
    <property type="project" value="TreeGrafter"/>
</dbReference>
<keyword evidence="2 5" id="KW-0853">WD repeat</keyword>
<keyword evidence="4" id="KW-0131">Cell cycle</keyword>
<dbReference type="GO" id="GO:0005680">
    <property type="term" value="C:anaphase-promoting complex"/>
    <property type="evidence" value="ECO:0007669"/>
    <property type="project" value="TreeGrafter"/>
</dbReference>
<dbReference type="PROSITE" id="PS50294">
    <property type="entry name" value="WD_REPEATS_REGION"/>
    <property type="match status" value="1"/>
</dbReference>